<dbReference type="GO" id="GO:0008641">
    <property type="term" value="F:ubiquitin-like modifier activating enzyme activity"/>
    <property type="evidence" value="ECO:0007669"/>
    <property type="project" value="InterPro"/>
</dbReference>
<dbReference type="InterPro" id="IPR000594">
    <property type="entry name" value="ThiF_NAD_FAD-bd"/>
</dbReference>
<organism evidence="3 4">
    <name type="scientific">Streptomyces spiralis</name>
    <dbReference type="NCBI Taxonomy" id="66376"/>
    <lineage>
        <taxon>Bacteria</taxon>
        <taxon>Bacillati</taxon>
        <taxon>Actinomycetota</taxon>
        <taxon>Actinomycetes</taxon>
        <taxon>Kitasatosporales</taxon>
        <taxon>Streptomycetaceae</taxon>
        <taxon>Streptomyces</taxon>
    </lineage>
</organism>
<protein>
    <recommendedName>
        <fullName evidence="2">THIF-type NAD/FAD binding fold domain-containing protein</fullName>
    </recommendedName>
</protein>
<dbReference type="Proteomes" id="UP000641386">
    <property type="component" value="Unassembled WGS sequence"/>
</dbReference>
<gene>
    <name evidence="3" type="ORF">GCM10014715_40040</name>
</gene>
<reference evidence="3" key="2">
    <citation type="submission" date="2020-09" db="EMBL/GenBank/DDBJ databases">
        <authorList>
            <person name="Sun Q."/>
            <person name="Ohkuma M."/>
        </authorList>
    </citation>
    <scope>NUCLEOTIDE SEQUENCE</scope>
    <source>
        <strain evidence="3">JCM 3302</strain>
    </source>
</reference>
<dbReference type="NCBIfam" id="TIGR03882">
    <property type="entry name" value="cyclo_dehyd_2"/>
    <property type="match status" value="1"/>
</dbReference>
<evidence type="ECO:0000256" key="1">
    <source>
        <dbReference type="SAM" id="MobiDB-lite"/>
    </source>
</evidence>
<dbReference type="SUPFAM" id="SSF69572">
    <property type="entry name" value="Activating enzymes of the ubiquitin-like proteins"/>
    <property type="match status" value="1"/>
</dbReference>
<sequence>MDNFPRRPAGPGMLALVGGAMTGSTGARGTHRTLSPGCCPRCFLGFLRLRGPHMHPMVKPALRRGWRDLNTVQFGMTPAHALTLGPVDTATGSFLELLNGTRGLPLLREEGRRMDLPEGHVDRLVTRLARAGLLDDARGGGAAARALREKKEVLDRLRPDLASLSLVAREPGEAIDRLAARRDLRVQVRGAGRVGAVLAALLSGAGIGEVDVLDGGCVEPWDVAPGGLPVEAVGERRTAAARRAVRRAAPDRPARRGPGAPHESHVSHETRESHESYESYGDGEPGHSLVILAPRDDLTVHAPDPVAAAALITSGTPHLYAGVVEATGVVGPLVLPGQTGCAECLHRGRTDRDETWPRLVAQWRSGRRRHVRPCDLALATTVAGLAAAQALAFLDGESPSGVGVRWEVSAPGLNWRARPVWPHPDCPCGAGRKPVAEDTSNEGASRETMAGQRPSSTPCRRADAARLAGTWRAHV</sequence>
<evidence type="ECO:0000259" key="2">
    <source>
        <dbReference type="Pfam" id="PF00899"/>
    </source>
</evidence>
<proteinExistence type="predicted"/>
<reference evidence="3" key="1">
    <citation type="journal article" date="2014" name="Int. J. Syst. Evol. Microbiol.">
        <title>Complete genome sequence of Corynebacterium casei LMG S-19264T (=DSM 44701T), isolated from a smear-ripened cheese.</title>
        <authorList>
            <consortium name="US DOE Joint Genome Institute (JGI-PGF)"/>
            <person name="Walter F."/>
            <person name="Albersmeier A."/>
            <person name="Kalinowski J."/>
            <person name="Ruckert C."/>
        </authorList>
    </citation>
    <scope>NUCLEOTIDE SEQUENCE</scope>
    <source>
        <strain evidence="3">JCM 3302</strain>
    </source>
</reference>
<evidence type="ECO:0000313" key="4">
    <source>
        <dbReference type="Proteomes" id="UP000641386"/>
    </source>
</evidence>
<accession>A0A919DSQ1</accession>
<feature type="region of interest" description="Disordered" evidence="1">
    <location>
        <begin position="243"/>
        <end position="288"/>
    </location>
</feature>
<dbReference type="InterPro" id="IPR022291">
    <property type="entry name" value="Bacteriocin_synth_cyclodeHase"/>
</dbReference>
<dbReference type="InterPro" id="IPR035985">
    <property type="entry name" value="Ubiquitin-activating_enz"/>
</dbReference>
<dbReference type="Pfam" id="PF00899">
    <property type="entry name" value="ThiF"/>
    <property type="match status" value="1"/>
</dbReference>
<dbReference type="EMBL" id="BNBC01000018">
    <property type="protein sequence ID" value="GHE80687.1"/>
    <property type="molecule type" value="Genomic_DNA"/>
</dbReference>
<feature type="domain" description="THIF-type NAD/FAD binding fold" evidence="2">
    <location>
        <begin position="182"/>
        <end position="428"/>
    </location>
</feature>
<dbReference type="Gene3D" id="3.40.50.720">
    <property type="entry name" value="NAD(P)-binding Rossmann-like Domain"/>
    <property type="match status" value="1"/>
</dbReference>
<feature type="compositionally biased region" description="Basic and acidic residues" evidence="1">
    <location>
        <begin position="262"/>
        <end position="277"/>
    </location>
</feature>
<dbReference type="AlphaFoldDB" id="A0A919DSQ1"/>
<feature type="region of interest" description="Disordered" evidence="1">
    <location>
        <begin position="431"/>
        <end position="462"/>
    </location>
</feature>
<comment type="caution">
    <text evidence="3">The sequence shown here is derived from an EMBL/GenBank/DDBJ whole genome shotgun (WGS) entry which is preliminary data.</text>
</comment>
<evidence type="ECO:0000313" key="3">
    <source>
        <dbReference type="EMBL" id="GHE80687.1"/>
    </source>
</evidence>
<name>A0A919DSQ1_9ACTN</name>
<keyword evidence="4" id="KW-1185">Reference proteome</keyword>